<dbReference type="PROSITE" id="PS51257">
    <property type="entry name" value="PROKAR_LIPOPROTEIN"/>
    <property type="match status" value="1"/>
</dbReference>
<dbReference type="InterPro" id="IPR013783">
    <property type="entry name" value="Ig-like_fold"/>
</dbReference>
<proteinExistence type="predicted"/>
<dbReference type="EMBL" id="BHZE01000008">
    <property type="protein sequence ID" value="GCD77550.1"/>
    <property type="molecule type" value="Genomic_DNA"/>
</dbReference>
<accession>A0A401XKN8</accession>
<dbReference type="RefSeq" id="WP_160160525.1">
    <property type="nucleotide sequence ID" value="NZ_BHZE01000008.1"/>
</dbReference>
<evidence type="ECO:0000256" key="1">
    <source>
        <dbReference type="SAM" id="SignalP"/>
    </source>
</evidence>
<comment type="caution">
    <text evidence="2">The sequence shown here is derived from an EMBL/GenBank/DDBJ whole genome shotgun (WGS) entry which is preliminary data.</text>
</comment>
<keyword evidence="1" id="KW-0732">Signal</keyword>
<feature type="signal peptide" evidence="1">
    <location>
        <begin position="1"/>
        <end position="19"/>
    </location>
</feature>
<gene>
    <name evidence="2" type="ORF">JCM31826_10320</name>
</gene>
<name>A0A401XKN8_9FLAO</name>
<dbReference type="Pfam" id="PF17957">
    <property type="entry name" value="Big_7"/>
    <property type="match status" value="1"/>
</dbReference>
<reference evidence="2 3" key="1">
    <citation type="submission" date="2018-11" db="EMBL/GenBank/DDBJ databases">
        <title>Schleiferia aggregans sp. nov., a moderately thermophilic heterotrophic bacterium isolated from microbial mats at a terrestrial hot spring.</title>
        <authorList>
            <person name="Iino T."/>
            <person name="Ohkuma M."/>
            <person name="Haruta S."/>
        </authorList>
    </citation>
    <scope>NUCLEOTIDE SEQUENCE [LARGE SCALE GENOMIC DNA]</scope>
    <source>
        <strain evidence="2 3">LA</strain>
    </source>
</reference>
<dbReference type="Gene3D" id="2.60.40.10">
    <property type="entry name" value="Immunoglobulins"/>
    <property type="match status" value="1"/>
</dbReference>
<organism evidence="2 3">
    <name type="scientific">Thermaurantimonas aggregans</name>
    <dbReference type="NCBI Taxonomy" id="2173829"/>
    <lineage>
        <taxon>Bacteria</taxon>
        <taxon>Pseudomonadati</taxon>
        <taxon>Bacteroidota</taxon>
        <taxon>Flavobacteriia</taxon>
        <taxon>Flavobacteriales</taxon>
        <taxon>Schleiferiaceae</taxon>
        <taxon>Thermaurantimonas</taxon>
    </lineage>
</organism>
<sequence>MMKSKVFKFALLAVIVSIAACEKDDHEHDKNDNIPPTISIIRPNESAFRVGDTVFIQINVLDNVELHEVDVFINDKVTGAEKYKLHRHSHSREVNINSWWIAEAGEGHADYVLIVTAEDAAGNKAERTHEFHVDL</sequence>
<dbReference type="OrthoDB" id="9940408at2"/>
<evidence type="ECO:0000313" key="2">
    <source>
        <dbReference type="EMBL" id="GCD77550.1"/>
    </source>
</evidence>
<dbReference type="Proteomes" id="UP000286715">
    <property type="component" value="Unassembled WGS sequence"/>
</dbReference>
<evidence type="ECO:0008006" key="4">
    <source>
        <dbReference type="Google" id="ProtNLM"/>
    </source>
</evidence>
<keyword evidence="3" id="KW-1185">Reference proteome</keyword>
<dbReference type="AlphaFoldDB" id="A0A401XKN8"/>
<feature type="chain" id="PRO_5019515636" description="DUF4625 domain-containing protein" evidence="1">
    <location>
        <begin position="20"/>
        <end position="135"/>
    </location>
</feature>
<protein>
    <recommendedName>
        <fullName evidence="4">DUF4625 domain-containing protein</fullName>
    </recommendedName>
</protein>
<evidence type="ECO:0000313" key="3">
    <source>
        <dbReference type="Proteomes" id="UP000286715"/>
    </source>
</evidence>